<evidence type="ECO:0000259" key="4">
    <source>
        <dbReference type="PROSITE" id="PS50075"/>
    </source>
</evidence>
<dbReference type="Gene3D" id="3.40.50.12780">
    <property type="entry name" value="N-terminal domain of ligase-like"/>
    <property type="match status" value="1"/>
</dbReference>
<dbReference type="EMBL" id="POUB01000095">
    <property type="protein sequence ID" value="PZF97473.1"/>
    <property type="molecule type" value="Genomic_DNA"/>
</dbReference>
<dbReference type="GO" id="GO:0044550">
    <property type="term" value="P:secondary metabolite biosynthetic process"/>
    <property type="evidence" value="ECO:0007669"/>
    <property type="project" value="TreeGrafter"/>
</dbReference>
<protein>
    <recommendedName>
        <fullName evidence="4">Carrier domain-containing protein</fullName>
    </recommendedName>
</protein>
<keyword evidence="1" id="KW-0596">Phosphopantetheine</keyword>
<dbReference type="SUPFAM" id="SSF56801">
    <property type="entry name" value="Acetyl-CoA synthetase-like"/>
    <property type="match status" value="1"/>
</dbReference>
<dbReference type="PROSITE" id="PS00455">
    <property type="entry name" value="AMP_BINDING"/>
    <property type="match status" value="1"/>
</dbReference>
<dbReference type="InterPro" id="IPR025110">
    <property type="entry name" value="AMP-bd_C"/>
</dbReference>
<dbReference type="Gene3D" id="3.30.300.30">
    <property type="match status" value="1"/>
</dbReference>
<dbReference type="RefSeq" id="WP_111134929.1">
    <property type="nucleotide sequence ID" value="NZ_POUB01000095.1"/>
</dbReference>
<dbReference type="SUPFAM" id="SSF47336">
    <property type="entry name" value="ACP-like"/>
    <property type="match status" value="1"/>
</dbReference>
<dbReference type="CDD" id="cd05930">
    <property type="entry name" value="A_NRPS"/>
    <property type="match status" value="1"/>
</dbReference>
<dbReference type="InterPro" id="IPR009081">
    <property type="entry name" value="PP-bd_ACP"/>
</dbReference>
<evidence type="ECO:0000256" key="3">
    <source>
        <dbReference type="SAM" id="MobiDB-lite"/>
    </source>
</evidence>
<feature type="region of interest" description="Disordered" evidence="3">
    <location>
        <begin position="611"/>
        <end position="631"/>
    </location>
</feature>
<dbReference type="Pfam" id="PF00550">
    <property type="entry name" value="PP-binding"/>
    <property type="match status" value="1"/>
</dbReference>
<name>A0A2W2DX79_9ACTN</name>
<organism evidence="5 6">
    <name type="scientific">Micromonospora deserti</name>
    <dbReference type="NCBI Taxonomy" id="2070366"/>
    <lineage>
        <taxon>Bacteria</taxon>
        <taxon>Bacillati</taxon>
        <taxon>Actinomycetota</taxon>
        <taxon>Actinomycetes</taxon>
        <taxon>Micromonosporales</taxon>
        <taxon>Micromonosporaceae</taxon>
        <taxon>Micromonospora</taxon>
    </lineage>
</organism>
<dbReference type="OrthoDB" id="4477213at2"/>
<evidence type="ECO:0000256" key="1">
    <source>
        <dbReference type="ARBA" id="ARBA00022450"/>
    </source>
</evidence>
<dbReference type="Pfam" id="PF00501">
    <property type="entry name" value="AMP-binding"/>
    <property type="match status" value="1"/>
</dbReference>
<dbReference type="PROSITE" id="PS50075">
    <property type="entry name" value="CARRIER"/>
    <property type="match status" value="1"/>
</dbReference>
<dbReference type="GO" id="GO:0005737">
    <property type="term" value="C:cytoplasm"/>
    <property type="evidence" value="ECO:0007669"/>
    <property type="project" value="TreeGrafter"/>
</dbReference>
<proteinExistence type="predicted"/>
<dbReference type="PANTHER" id="PTHR45527">
    <property type="entry name" value="NONRIBOSOMAL PEPTIDE SYNTHETASE"/>
    <property type="match status" value="1"/>
</dbReference>
<feature type="domain" description="Carrier" evidence="4">
    <location>
        <begin position="540"/>
        <end position="614"/>
    </location>
</feature>
<evidence type="ECO:0000313" key="5">
    <source>
        <dbReference type="EMBL" id="PZF97473.1"/>
    </source>
</evidence>
<accession>A0A2W2DX79</accession>
<evidence type="ECO:0000256" key="2">
    <source>
        <dbReference type="ARBA" id="ARBA00022553"/>
    </source>
</evidence>
<dbReference type="Proteomes" id="UP000248749">
    <property type="component" value="Unassembled WGS sequence"/>
</dbReference>
<sequence>MPTNQAPVREDGPAPGAVWAASVIALLERVVARTPDAAALVEDGTVTDYRILWRDVEAMACTLARDGVRAGEPVGVTVRRSANGISSLLAVLRAGAAYVPLDPADPPDRLRDIVRTCGLQRILLAAPLLPAVTAGLPVRTIEPAPAPAAAPIPGPGAGGAPVGPPPEASGNGLAYIIHTSGSTGPAKGVLVGHRALATAATALTEAWRVTPGDRVLSFAALTWDTSGEEIYPCLIGGAALVIDRRATDGTVAGLLTAVAANGVTVVDLPTSFWYEVVEFLRLTGRSLPPSLRLVVIGGEEVAAGPVRTWCELVPARVRLVNTYGQTETVLVTHQAELGGAAGRKLPDGVPVPIGRPLPHVRQVLVPTAPGSRIAELYVGGPTLSFGYQARPAATAERFGPVPGAGGERMFRTGDLVTTGPDEQLGYVGRVDRQLKVRGHRVEPEAVERALLGHPALVAAAVHGTGSADTGRQLAAAVVPRSGVTVTGAELASWLRDRLPDHLVPTRWSVHAALPLLQNGKVDHAALATAGSGGTCEAPETGGDPVVAEVAAIFSRVLDRAHGPDDDFFDAGGDSLLAARLISRLYRRYDIELTFVDLFEWRTPRGLADVLRQGGRIPDGEPAGGGTEPGGE</sequence>
<dbReference type="InterPro" id="IPR020806">
    <property type="entry name" value="PKS_PP-bd"/>
</dbReference>
<dbReference type="InterPro" id="IPR036736">
    <property type="entry name" value="ACP-like_sf"/>
</dbReference>
<dbReference type="PROSITE" id="PS00012">
    <property type="entry name" value="PHOSPHOPANTETHEINE"/>
    <property type="match status" value="1"/>
</dbReference>
<dbReference type="GO" id="GO:0043041">
    <property type="term" value="P:amino acid activation for nonribosomal peptide biosynthetic process"/>
    <property type="evidence" value="ECO:0007669"/>
    <property type="project" value="TreeGrafter"/>
</dbReference>
<dbReference type="InterPro" id="IPR020845">
    <property type="entry name" value="AMP-binding_CS"/>
</dbReference>
<dbReference type="AlphaFoldDB" id="A0A2W2DX79"/>
<dbReference type="SMART" id="SM00823">
    <property type="entry name" value="PKS_PP"/>
    <property type="match status" value="1"/>
</dbReference>
<gene>
    <name evidence="5" type="ORF">C1I99_15465</name>
</gene>
<dbReference type="InterPro" id="IPR000873">
    <property type="entry name" value="AMP-dep_synth/lig_dom"/>
</dbReference>
<dbReference type="Gene3D" id="1.10.1200.10">
    <property type="entry name" value="ACP-like"/>
    <property type="match status" value="1"/>
</dbReference>
<feature type="compositionally biased region" description="Gly residues" evidence="3">
    <location>
        <begin position="621"/>
        <end position="631"/>
    </location>
</feature>
<comment type="caution">
    <text evidence="5">The sequence shown here is derived from an EMBL/GenBank/DDBJ whole genome shotgun (WGS) entry which is preliminary data.</text>
</comment>
<dbReference type="PANTHER" id="PTHR45527:SF1">
    <property type="entry name" value="FATTY ACID SYNTHASE"/>
    <property type="match status" value="1"/>
</dbReference>
<keyword evidence="6" id="KW-1185">Reference proteome</keyword>
<dbReference type="InterPro" id="IPR006162">
    <property type="entry name" value="Ppantetheine_attach_site"/>
</dbReference>
<reference evidence="5 6" key="1">
    <citation type="submission" date="2018-01" db="EMBL/GenBank/DDBJ databases">
        <title>Draft genome sequence of Salinispora sp. 13K206.</title>
        <authorList>
            <person name="Sahin N."/>
            <person name="Saygin H."/>
            <person name="Ay H."/>
        </authorList>
    </citation>
    <scope>NUCLEOTIDE SEQUENCE [LARGE SCALE GENOMIC DNA]</scope>
    <source>
        <strain evidence="5 6">13K206</strain>
    </source>
</reference>
<evidence type="ECO:0000313" key="6">
    <source>
        <dbReference type="Proteomes" id="UP000248749"/>
    </source>
</evidence>
<dbReference type="InterPro" id="IPR045851">
    <property type="entry name" value="AMP-bd_C_sf"/>
</dbReference>
<dbReference type="InterPro" id="IPR042099">
    <property type="entry name" value="ANL_N_sf"/>
</dbReference>
<dbReference type="Pfam" id="PF13193">
    <property type="entry name" value="AMP-binding_C"/>
    <property type="match status" value="1"/>
</dbReference>
<dbReference type="GO" id="GO:0031177">
    <property type="term" value="F:phosphopantetheine binding"/>
    <property type="evidence" value="ECO:0007669"/>
    <property type="project" value="InterPro"/>
</dbReference>
<keyword evidence="2" id="KW-0597">Phosphoprotein</keyword>